<dbReference type="VEuPathDB" id="FungiDB:PV10_01164"/>
<dbReference type="Proteomes" id="UP000054302">
    <property type="component" value="Unassembled WGS sequence"/>
</dbReference>
<dbReference type="OrthoDB" id="1517790at2759"/>
<dbReference type="GeneID" id="27319009"/>
<name>A0A0D1ZTZ9_EXOME</name>
<dbReference type="EMBL" id="KN847520">
    <property type="protein sequence ID" value="KIV97409.1"/>
    <property type="molecule type" value="Genomic_DNA"/>
</dbReference>
<dbReference type="PANTHER" id="PTHR37466">
    <property type="entry name" value="SLR1628 PROTEIN"/>
    <property type="match status" value="1"/>
</dbReference>
<dbReference type="OMA" id="KWCLCTS"/>
<evidence type="ECO:0000256" key="1">
    <source>
        <dbReference type="SAM" id="MobiDB-lite"/>
    </source>
</evidence>
<evidence type="ECO:0000313" key="3">
    <source>
        <dbReference type="Proteomes" id="UP000054302"/>
    </source>
</evidence>
<accession>A0A0D1ZTZ9</accession>
<gene>
    <name evidence="2" type="ORF">PV10_01164</name>
</gene>
<dbReference type="Gene3D" id="3.30.56.110">
    <property type="entry name" value="Protein of unknown function DUF2237"/>
    <property type="match status" value="1"/>
</dbReference>
<dbReference type="Pfam" id="PF09996">
    <property type="entry name" value="DUF2237"/>
    <property type="match status" value="1"/>
</dbReference>
<dbReference type="HOGENOM" id="CLU_127770_0_0_1"/>
<keyword evidence="3" id="KW-1185">Reference proteome</keyword>
<dbReference type="InterPro" id="IPR018714">
    <property type="entry name" value="DUF2237"/>
</dbReference>
<proteinExistence type="predicted"/>
<sequence>MKPLDSLVRHVRPFSLWTASRAKVLPITVLSGSRHPPPSPPKQPGERDDRSEATDPKMSALNVFKQPLAFFSDRPMTGFYRDGYCRTGAADFGNHAVAGVVTEEFLNYSAAQGNDLRIAGLSEGCKWCLCTSRWLEAFNAFKDGRISRNTVPKVHLEATEDSALRQVDLESFKEFAVKPQTNGVTNGINGHS</sequence>
<dbReference type="RefSeq" id="XP_016228983.1">
    <property type="nucleotide sequence ID" value="XM_016365334.1"/>
</dbReference>
<evidence type="ECO:0000313" key="2">
    <source>
        <dbReference type="EMBL" id="KIV97409.1"/>
    </source>
</evidence>
<protein>
    <submittedName>
        <fullName evidence="2">Uncharacterized protein</fullName>
    </submittedName>
</protein>
<organism evidence="2 3">
    <name type="scientific">Exophiala mesophila</name>
    <name type="common">Black yeast-like fungus</name>
    <dbReference type="NCBI Taxonomy" id="212818"/>
    <lineage>
        <taxon>Eukaryota</taxon>
        <taxon>Fungi</taxon>
        <taxon>Dikarya</taxon>
        <taxon>Ascomycota</taxon>
        <taxon>Pezizomycotina</taxon>
        <taxon>Eurotiomycetes</taxon>
        <taxon>Chaetothyriomycetidae</taxon>
        <taxon>Chaetothyriales</taxon>
        <taxon>Herpotrichiellaceae</taxon>
        <taxon>Exophiala</taxon>
    </lineage>
</organism>
<reference evidence="2 3" key="1">
    <citation type="submission" date="2015-01" db="EMBL/GenBank/DDBJ databases">
        <title>The Genome Sequence of Exophiala mesophila CBS40295.</title>
        <authorList>
            <consortium name="The Broad Institute Genomics Platform"/>
            <person name="Cuomo C."/>
            <person name="de Hoog S."/>
            <person name="Gorbushina A."/>
            <person name="Stielow B."/>
            <person name="Teixiera M."/>
            <person name="Abouelleil A."/>
            <person name="Chapman S.B."/>
            <person name="Priest M."/>
            <person name="Young S.K."/>
            <person name="Wortman J."/>
            <person name="Nusbaum C."/>
            <person name="Birren B."/>
        </authorList>
    </citation>
    <scope>NUCLEOTIDE SEQUENCE [LARGE SCALE GENOMIC DNA]</scope>
    <source>
        <strain evidence="2 3">CBS 40295</strain>
    </source>
</reference>
<feature type="compositionally biased region" description="Basic and acidic residues" evidence="1">
    <location>
        <begin position="44"/>
        <end position="55"/>
    </location>
</feature>
<feature type="region of interest" description="Disordered" evidence="1">
    <location>
        <begin position="28"/>
        <end position="57"/>
    </location>
</feature>
<dbReference type="PANTHER" id="PTHR37466:SF1">
    <property type="entry name" value="SLR1628 PROTEIN"/>
    <property type="match status" value="1"/>
</dbReference>
<dbReference type="AlphaFoldDB" id="A0A0D1ZTZ9"/>